<dbReference type="PANTHER" id="PTHR11505">
    <property type="entry name" value="L1 TRANSPOSABLE ELEMENT-RELATED"/>
    <property type="match status" value="1"/>
</dbReference>
<dbReference type="AlphaFoldDB" id="A0AAD9Q7D5"/>
<proteinExistence type="predicted"/>
<dbReference type="Gene3D" id="3.30.70.1820">
    <property type="entry name" value="L1 transposable element, RRM domain"/>
    <property type="match status" value="1"/>
</dbReference>
<reference evidence="2" key="2">
    <citation type="journal article" date="2023" name="Science">
        <title>Genomic signatures of disease resistance in endangered staghorn corals.</title>
        <authorList>
            <person name="Vollmer S.V."/>
            <person name="Selwyn J.D."/>
            <person name="Despard B.A."/>
            <person name="Roesel C.L."/>
        </authorList>
    </citation>
    <scope>NUCLEOTIDE SEQUENCE</scope>
    <source>
        <strain evidence="2">K2</strain>
    </source>
</reference>
<organism evidence="2 3">
    <name type="scientific">Acropora cervicornis</name>
    <name type="common">Staghorn coral</name>
    <dbReference type="NCBI Taxonomy" id="6130"/>
    <lineage>
        <taxon>Eukaryota</taxon>
        <taxon>Metazoa</taxon>
        <taxon>Cnidaria</taxon>
        <taxon>Anthozoa</taxon>
        <taxon>Hexacorallia</taxon>
        <taxon>Scleractinia</taxon>
        <taxon>Astrocoeniina</taxon>
        <taxon>Acroporidae</taxon>
        <taxon>Acropora</taxon>
    </lineage>
</organism>
<dbReference type="EMBL" id="JARQWQ010000059">
    <property type="protein sequence ID" value="KAK2555973.1"/>
    <property type="molecule type" value="Genomic_DNA"/>
</dbReference>
<gene>
    <name evidence="2" type="ORF">P5673_022260</name>
</gene>
<feature type="coiled-coil region" evidence="1">
    <location>
        <begin position="47"/>
        <end position="90"/>
    </location>
</feature>
<keyword evidence="3" id="KW-1185">Reference proteome</keyword>
<reference evidence="2" key="1">
    <citation type="journal article" date="2023" name="G3 (Bethesda)">
        <title>Whole genome assembly and annotation of the endangered Caribbean coral Acropora cervicornis.</title>
        <authorList>
            <person name="Selwyn J.D."/>
            <person name="Vollmer S.V."/>
        </authorList>
    </citation>
    <scope>NUCLEOTIDE SEQUENCE</scope>
    <source>
        <strain evidence="2">K2</strain>
    </source>
</reference>
<name>A0AAD9Q7D5_ACRCE</name>
<sequence length="249" mass="29008">MTSESANSSRKLDDILAKMDVLIAAKNEMLSKLNKLEMAQSTIIKDVEDLKNSFKETDIEIQECNSRLSLKADRTEVEVLREKMDDLENRSKRNNVVIWGVLEGSEKDFASMEDFVEVELLQRHMKLEKKVEVMRAHRSSFRRNSSENETPKPRPIHVYLLRYTDKVNLLKVAASKLKDNKYKESMIFISDDVSKSVRDDRSKLRKNYLQELKARPEVQFAFIPWSVPARILYKKEGTDSLKSFYLPKA</sequence>
<keyword evidence="1" id="KW-0175">Coiled coil</keyword>
<dbReference type="Proteomes" id="UP001249851">
    <property type="component" value="Unassembled WGS sequence"/>
</dbReference>
<evidence type="ECO:0000313" key="3">
    <source>
        <dbReference type="Proteomes" id="UP001249851"/>
    </source>
</evidence>
<evidence type="ECO:0000256" key="1">
    <source>
        <dbReference type="SAM" id="Coils"/>
    </source>
</evidence>
<dbReference type="InterPro" id="IPR004244">
    <property type="entry name" value="Transposase_22"/>
</dbReference>
<evidence type="ECO:0000313" key="2">
    <source>
        <dbReference type="EMBL" id="KAK2555973.1"/>
    </source>
</evidence>
<comment type="caution">
    <text evidence="2">The sequence shown here is derived from an EMBL/GenBank/DDBJ whole genome shotgun (WGS) entry which is preliminary data.</text>
</comment>
<protein>
    <submittedName>
        <fullName evidence="2">Uncharacterized protein</fullName>
    </submittedName>
</protein>
<accession>A0AAD9Q7D5</accession>